<dbReference type="AlphaFoldDB" id="A0A2S4JFB0"/>
<protein>
    <submittedName>
        <fullName evidence="1">Uncharacterized protein</fullName>
    </submittedName>
</protein>
<dbReference type="EMBL" id="LPWH01000127">
    <property type="protein sequence ID" value="POQ98202.1"/>
    <property type="molecule type" value="Genomic_DNA"/>
</dbReference>
<gene>
    <name evidence="1" type="ORF">AU468_14295</name>
</gene>
<accession>A0A2S4JFB0</accession>
<keyword evidence="2" id="KW-1185">Reference proteome</keyword>
<dbReference type="RefSeq" id="WP_103681319.1">
    <property type="nucleotide sequence ID" value="NZ_LPWH01000127.1"/>
</dbReference>
<proteinExistence type="predicted"/>
<dbReference type="OrthoDB" id="307147at2"/>
<organism evidence="1 2">
    <name type="scientific">Alkalispirochaeta sphaeroplastigenens</name>
    <dbReference type="NCBI Taxonomy" id="1187066"/>
    <lineage>
        <taxon>Bacteria</taxon>
        <taxon>Pseudomonadati</taxon>
        <taxon>Spirochaetota</taxon>
        <taxon>Spirochaetia</taxon>
        <taxon>Spirochaetales</taxon>
        <taxon>Spirochaetaceae</taxon>
        <taxon>Alkalispirochaeta</taxon>
    </lineage>
</organism>
<reference evidence="2" key="1">
    <citation type="submission" date="2015-12" db="EMBL/GenBank/DDBJ databases">
        <authorList>
            <person name="Lodha T.D."/>
            <person name="Chintalapati S."/>
            <person name="Chintalapati V.R."/>
            <person name="Sravanthi T."/>
        </authorList>
    </citation>
    <scope>NUCLEOTIDE SEQUENCE [LARGE SCALE GENOMIC DNA]</scope>
    <source>
        <strain evidence="2">JC133</strain>
    </source>
</reference>
<evidence type="ECO:0000313" key="2">
    <source>
        <dbReference type="Proteomes" id="UP000237350"/>
    </source>
</evidence>
<dbReference type="Proteomes" id="UP000237350">
    <property type="component" value="Unassembled WGS sequence"/>
</dbReference>
<evidence type="ECO:0000313" key="1">
    <source>
        <dbReference type="EMBL" id="POQ98202.1"/>
    </source>
</evidence>
<comment type="caution">
    <text evidence="1">The sequence shown here is derived from an EMBL/GenBank/DDBJ whole genome shotgun (WGS) entry which is preliminary data.</text>
</comment>
<sequence length="190" mass="22826">MRGITKRTSLGGRCRPFLLVLFLPIFLAVGGQAFSQESLQRGFRELLLGLPFETIQDRLKEDLSFSYRGEPDVSMSLTSGEYVIDVRGRRYLERGLFQFHQEELYIITLYPNPQLLDYFQIFERLRSRYGEPRDLDNRRAFWEDGITRIELERPLVVRYLDLQRFLERRQERRTRETLEDLSREQFLESF</sequence>
<name>A0A2S4JFB0_9SPIO</name>